<sequence>MDRDAKLKMLKELDSKTDWEGLIMKQQSMQTESSSQTKQHKTLRKLSKSEKKKIRLEKQLQEFQDTLKKKNVKTVVYDNPDAITNQPSILRNPKDPAEVNKPADSEQGIEIDMKKTRYEIMKFGISSLSSQELVDAETKLAISLGAKPNKRQAVNYKELQAQRKKERDLVKEQEAGMIKPKLKGVGKKKSQAGKATSKDKKHTGIGGRQNGRKSRQSSRRNMN</sequence>
<dbReference type="PANTHER" id="PTHR28366:SF1">
    <property type="entry name" value="CHROMOSOME 1 OPEN READING FRAME 131"/>
    <property type="match status" value="1"/>
</dbReference>
<evidence type="ECO:0000313" key="2">
    <source>
        <dbReference type="EMBL" id="CAL8113608.1"/>
    </source>
</evidence>
<reference evidence="2 3" key="1">
    <citation type="submission" date="2024-08" db="EMBL/GenBank/DDBJ databases">
        <authorList>
            <person name="Cucini C."/>
            <person name="Frati F."/>
        </authorList>
    </citation>
    <scope>NUCLEOTIDE SEQUENCE [LARGE SCALE GENOMIC DNA]</scope>
</reference>
<proteinExistence type="predicted"/>
<dbReference type="Pfam" id="PF15375">
    <property type="entry name" value="FSAF1"/>
    <property type="match status" value="1"/>
</dbReference>
<name>A0ABP1R122_9HEXA</name>
<feature type="compositionally biased region" description="Basic residues" evidence="1">
    <location>
        <begin position="38"/>
        <end position="51"/>
    </location>
</feature>
<protein>
    <submittedName>
        <fullName evidence="2">Uncharacterized protein</fullName>
    </submittedName>
</protein>
<feature type="compositionally biased region" description="Basic and acidic residues" evidence="1">
    <location>
        <begin position="92"/>
        <end position="104"/>
    </location>
</feature>
<accession>A0ABP1R122</accession>
<feature type="compositionally biased region" description="Basic and acidic residues" evidence="1">
    <location>
        <begin position="160"/>
        <end position="174"/>
    </location>
</feature>
<dbReference type="Proteomes" id="UP001642540">
    <property type="component" value="Unassembled WGS sequence"/>
</dbReference>
<dbReference type="PANTHER" id="PTHR28366">
    <property type="entry name" value="CHROMOSOME 1 OPEN READING FRAME 131"/>
    <property type="match status" value="1"/>
</dbReference>
<dbReference type="InterPro" id="IPR052852">
    <property type="entry name" value="SSU_Processome_Comp"/>
</dbReference>
<feature type="compositionally biased region" description="Basic residues" evidence="1">
    <location>
        <begin position="180"/>
        <end position="191"/>
    </location>
</feature>
<feature type="region of interest" description="Disordered" evidence="1">
    <location>
        <begin position="24"/>
        <end position="51"/>
    </location>
</feature>
<evidence type="ECO:0000313" key="3">
    <source>
        <dbReference type="Proteomes" id="UP001642540"/>
    </source>
</evidence>
<feature type="region of interest" description="Disordered" evidence="1">
    <location>
        <begin position="78"/>
        <end position="110"/>
    </location>
</feature>
<feature type="region of interest" description="Disordered" evidence="1">
    <location>
        <begin position="155"/>
        <end position="223"/>
    </location>
</feature>
<dbReference type="EMBL" id="CAXLJM020000049">
    <property type="protein sequence ID" value="CAL8113608.1"/>
    <property type="molecule type" value="Genomic_DNA"/>
</dbReference>
<feature type="compositionally biased region" description="Low complexity" evidence="1">
    <location>
        <begin position="24"/>
        <end position="37"/>
    </location>
</feature>
<keyword evidence="3" id="KW-1185">Reference proteome</keyword>
<gene>
    <name evidence="2" type="ORF">ODALV1_LOCUS16093</name>
</gene>
<evidence type="ECO:0000256" key="1">
    <source>
        <dbReference type="SAM" id="MobiDB-lite"/>
    </source>
</evidence>
<dbReference type="InterPro" id="IPR027973">
    <property type="entry name" value="FSAF1-like"/>
</dbReference>
<comment type="caution">
    <text evidence="2">The sequence shown here is derived from an EMBL/GenBank/DDBJ whole genome shotgun (WGS) entry which is preliminary data.</text>
</comment>
<feature type="compositionally biased region" description="Basic residues" evidence="1">
    <location>
        <begin position="210"/>
        <end position="223"/>
    </location>
</feature>
<organism evidence="2 3">
    <name type="scientific">Orchesella dallaii</name>
    <dbReference type="NCBI Taxonomy" id="48710"/>
    <lineage>
        <taxon>Eukaryota</taxon>
        <taxon>Metazoa</taxon>
        <taxon>Ecdysozoa</taxon>
        <taxon>Arthropoda</taxon>
        <taxon>Hexapoda</taxon>
        <taxon>Collembola</taxon>
        <taxon>Entomobryomorpha</taxon>
        <taxon>Entomobryoidea</taxon>
        <taxon>Orchesellidae</taxon>
        <taxon>Orchesellinae</taxon>
        <taxon>Orchesella</taxon>
    </lineage>
</organism>